<sequence length="327" mass="34635">MSAELLTADLKGKPDSMNALANQLARRDPFTALPSLVDDEPAGILLLGLGASRYACEVAASRMRRSGLGATAEYASAAHTLPPGPDTLVVAVAVGGGLRELCTSLDRYVERSAIIVLTDDPDSPVARYADILVPVMAGEDRSGLTCGGHLHALALLLLLGHQLGAPPAGASSDVSLSLRRAANATSGLLERAPQWLPPVAEALESPDGVHFVAPLERLCSAQQAALVCRRGPVLPAHAAETGEWSHTDRYLAAISDYRAVLYPGSHYDARLAEQLTQLRGAFVCVGGGVEGAEYTVRYPGDTDADVRLLTEPVVGELLAAHWWWRRR</sequence>
<comment type="caution">
    <text evidence="2">The sequence shown here is derived from an EMBL/GenBank/DDBJ whole genome shotgun (WGS) entry which is preliminary data.</text>
</comment>
<keyword evidence="3" id="KW-1185">Reference proteome</keyword>
<dbReference type="Proteomes" id="UP000269198">
    <property type="component" value="Unassembled WGS sequence"/>
</dbReference>
<dbReference type="Gene3D" id="3.40.50.10490">
    <property type="entry name" value="Glucose-6-phosphate isomerase like protein, domain 1"/>
    <property type="match status" value="1"/>
</dbReference>
<dbReference type="OrthoDB" id="3285577at2"/>
<protein>
    <submittedName>
        <fullName evidence="2">SIS domain-containing protein</fullName>
    </submittedName>
</protein>
<dbReference type="Pfam" id="PF01380">
    <property type="entry name" value="SIS"/>
    <property type="match status" value="1"/>
</dbReference>
<feature type="domain" description="SIS" evidence="1">
    <location>
        <begin position="32"/>
        <end position="166"/>
    </location>
</feature>
<dbReference type="EMBL" id="RJMB01000003">
    <property type="protein sequence ID" value="RNL86496.1"/>
    <property type="molecule type" value="Genomic_DNA"/>
</dbReference>
<dbReference type="SUPFAM" id="SSF53697">
    <property type="entry name" value="SIS domain"/>
    <property type="match status" value="1"/>
</dbReference>
<dbReference type="GO" id="GO:0097367">
    <property type="term" value="F:carbohydrate derivative binding"/>
    <property type="evidence" value="ECO:0007669"/>
    <property type="project" value="InterPro"/>
</dbReference>
<evidence type="ECO:0000313" key="3">
    <source>
        <dbReference type="Proteomes" id="UP000269198"/>
    </source>
</evidence>
<evidence type="ECO:0000259" key="1">
    <source>
        <dbReference type="PROSITE" id="PS51464"/>
    </source>
</evidence>
<dbReference type="InterPro" id="IPR046348">
    <property type="entry name" value="SIS_dom_sf"/>
</dbReference>
<dbReference type="RefSeq" id="WP_123200021.1">
    <property type="nucleotide sequence ID" value="NZ_RJMB01000003.1"/>
</dbReference>
<dbReference type="InterPro" id="IPR001347">
    <property type="entry name" value="SIS_dom"/>
</dbReference>
<reference evidence="2 3" key="1">
    <citation type="submission" date="2018-11" db="EMBL/GenBank/DDBJ databases">
        <title>The genome draft of YIM 96095.</title>
        <authorList>
            <person name="Tang S.-K."/>
            <person name="Chunyu W.-X."/>
            <person name="Feng Y.-Z."/>
        </authorList>
    </citation>
    <scope>NUCLEOTIDE SEQUENCE [LARGE SCALE GENOMIC DNA]</scope>
    <source>
        <strain evidence="2 3">YIM 96095</strain>
    </source>
</reference>
<gene>
    <name evidence="2" type="ORF">EFW17_04650</name>
</gene>
<accession>A0A3N0EF57</accession>
<dbReference type="PROSITE" id="PS51464">
    <property type="entry name" value="SIS"/>
    <property type="match status" value="1"/>
</dbReference>
<proteinExistence type="predicted"/>
<dbReference type="GO" id="GO:1901135">
    <property type="term" value="P:carbohydrate derivative metabolic process"/>
    <property type="evidence" value="ECO:0007669"/>
    <property type="project" value="InterPro"/>
</dbReference>
<name>A0A3N0EF57_9ACTN</name>
<evidence type="ECO:0000313" key="2">
    <source>
        <dbReference type="EMBL" id="RNL86496.1"/>
    </source>
</evidence>
<dbReference type="AlphaFoldDB" id="A0A3N0EF57"/>
<organism evidence="2 3">
    <name type="scientific">Halostreptopolyspora alba</name>
    <dbReference type="NCBI Taxonomy" id="2487137"/>
    <lineage>
        <taxon>Bacteria</taxon>
        <taxon>Bacillati</taxon>
        <taxon>Actinomycetota</taxon>
        <taxon>Actinomycetes</taxon>
        <taxon>Streptosporangiales</taxon>
        <taxon>Nocardiopsidaceae</taxon>
        <taxon>Halostreptopolyspora</taxon>
    </lineage>
</organism>